<keyword evidence="4" id="KW-0472">Membrane</keyword>
<evidence type="ECO:0000256" key="4">
    <source>
        <dbReference type="ARBA" id="ARBA00023136"/>
    </source>
</evidence>
<dbReference type="EMBL" id="RBUG01000017">
    <property type="protein sequence ID" value="RMU77594.1"/>
    <property type="molecule type" value="Genomic_DNA"/>
</dbReference>
<comment type="subcellular location">
    <subcellularLocation>
        <location evidence="1">Endomembrane system</location>
        <topology evidence="1">Multi-pass membrane protein</topology>
    </subcellularLocation>
</comment>
<sequence length="202" mass="22590">MTTAPRKRGVEAGKKPLFTRLSTIIVDNLVALAGQVRRICFYRTTFCSTGVGMKAPWNFIRYLPGARRLLAAGRLPGLLFAVARKGNSEGNRLGKLKEDLRLLQALCLAYWRGEYRAISPKAILSIVAGLMYFLSPLDAIPDWIPGLGMLDDIAVLAWVTKHLSNELDAFREWRAQQSPEKLIVVEQLPKTQALLEQERGKV</sequence>
<dbReference type="AlphaFoldDB" id="A0A3M5X6R6"/>
<keyword evidence="2" id="KW-0812">Transmembrane</keyword>
<comment type="caution">
    <text evidence="6">The sequence shown here is derived from an EMBL/GenBank/DDBJ whole genome shotgun (WGS) entry which is preliminary data.</text>
</comment>
<dbReference type="Pfam" id="PF06803">
    <property type="entry name" value="DUF1232"/>
    <property type="match status" value="1"/>
</dbReference>
<reference evidence="6 7" key="1">
    <citation type="submission" date="2018-08" db="EMBL/GenBank/DDBJ databases">
        <title>Recombination of ecologically and evolutionarily significant loci maintains genetic cohesion in the Pseudomonas syringae species complex.</title>
        <authorList>
            <person name="Dillon M."/>
            <person name="Thakur S."/>
            <person name="Almeida R.N.D."/>
            <person name="Weir B.S."/>
            <person name="Guttman D.S."/>
        </authorList>
    </citation>
    <scope>NUCLEOTIDE SEQUENCE [LARGE SCALE GENOMIC DNA]</scope>
    <source>
        <strain evidence="6 7">ICMP 11947</strain>
    </source>
</reference>
<protein>
    <recommendedName>
        <fullName evidence="5">DUF1232 domain-containing protein</fullName>
    </recommendedName>
</protein>
<gene>
    <name evidence="6" type="ORF">ALP23_04224</name>
</gene>
<dbReference type="InterPro" id="IPR010652">
    <property type="entry name" value="DUF1232"/>
</dbReference>
<dbReference type="GO" id="GO:0012505">
    <property type="term" value="C:endomembrane system"/>
    <property type="evidence" value="ECO:0007669"/>
    <property type="project" value="UniProtKB-SubCell"/>
</dbReference>
<evidence type="ECO:0000313" key="6">
    <source>
        <dbReference type="EMBL" id="RMU77594.1"/>
    </source>
</evidence>
<dbReference type="Proteomes" id="UP000271152">
    <property type="component" value="Unassembled WGS sequence"/>
</dbReference>
<feature type="domain" description="DUF1232" evidence="5">
    <location>
        <begin position="122"/>
        <end position="158"/>
    </location>
</feature>
<keyword evidence="3" id="KW-1133">Transmembrane helix</keyword>
<evidence type="ECO:0000256" key="1">
    <source>
        <dbReference type="ARBA" id="ARBA00004127"/>
    </source>
</evidence>
<evidence type="ECO:0000313" key="7">
    <source>
        <dbReference type="Proteomes" id="UP000271152"/>
    </source>
</evidence>
<evidence type="ECO:0000256" key="2">
    <source>
        <dbReference type="ARBA" id="ARBA00022692"/>
    </source>
</evidence>
<proteinExistence type="predicted"/>
<evidence type="ECO:0000259" key="5">
    <source>
        <dbReference type="Pfam" id="PF06803"/>
    </source>
</evidence>
<organism evidence="6 7">
    <name type="scientific">Pseudomonas syringae pv. apii</name>
    <dbReference type="NCBI Taxonomy" id="81036"/>
    <lineage>
        <taxon>Bacteria</taxon>
        <taxon>Pseudomonadati</taxon>
        <taxon>Pseudomonadota</taxon>
        <taxon>Gammaproteobacteria</taxon>
        <taxon>Pseudomonadales</taxon>
        <taxon>Pseudomonadaceae</taxon>
        <taxon>Pseudomonas</taxon>
    </lineage>
</organism>
<evidence type="ECO:0000256" key="3">
    <source>
        <dbReference type="ARBA" id="ARBA00022989"/>
    </source>
</evidence>
<accession>A0A3M5X6R6</accession>
<name>A0A3M5X6R6_9PSED</name>